<name>A0A4C1Z586_EUMVA</name>
<keyword evidence="2" id="KW-1185">Reference proteome</keyword>
<dbReference type="AlphaFoldDB" id="A0A4C1Z586"/>
<gene>
    <name evidence="1" type="ORF">EVAR_61257_1</name>
</gene>
<evidence type="ECO:0000313" key="1">
    <source>
        <dbReference type="EMBL" id="GBP82820.1"/>
    </source>
</evidence>
<dbReference type="Proteomes" id="UP000299102">
    <property type="component" value="Unassembled WGS sequence"/>
</dbReference>
<accession>A0A4C1Z586</accession>
<comment type="caution">
    <text evidence="1">The sequence shown here is derived from an EMBL/GenBank/DDBJ whole genome shotgun (WGS) entry which is preliminary data.</text>
</comment>
<protein>
    <submittedName>
        <fullName evidence="1">Uncharacterized protein</fullName>
    </submittedName>
</protein>
<sequence>MTSKGLEKSKQCRLHLNVVCRNIFNEHAAPLCVPKLPCLDVAVVRLIIMCLVPNSMFWNGNGMVTIRPHCDASAAGSSSKAGITSRVACALESSIRVS</sequence>
<proteinExistence type="predicted"/>
<evidence type="ECO:0000313" key="2">
    <source>
        <dbReference type="Proteomes" id="UP000299102"/>
    </source>
</evidence>
<organism evidence="1 2">
    <name type="scientific">Eumeta variegata</name>
    <name type="common">Bagworm moth</name>
    <name type="synonym">Eumeta japonica</name>
    <dbReference type="NCBI Taxonomy" id="151549"/>
    <lineage>
        <taxon>Eukaryota</taxon>
        <taxon>Metazoa</taxon>
        <taxon>Ecdysozoa</taxon>
        <taxon>Arthropoda</taxon>
        <taxon>Hexapoda</taxon>
        <taxon>Insecta</taxon>
        <taxon>Pterygota</taxon>
        <taxon>Neoptera</taxon>
        <taxon>Endopterygota</taxon>
        <taxon>Lepidoptera</taxon>
        <taxon>Glossata</taxon>
        <taxon>Ditrysia</taxon>
        <taxon>Tineoidea</taxon>
        <taxon>Psychidae</taxon>
        <taxon>Oiketicinae</taxon>
        <taxon>Eumeta</taxon>
    </lineage>
</organism>
<reference evidence="1 2" key="1">
    <citation type="journal article" date="2019" name="Commun. Biol.">
        <title>The bagworm genome reveals a unique fibroin gene that provides high tensile strength.</title>
        <authorList>
            <person name="Kono N."/>
            <person name="Nakamura H."/>
            <person name="Ohtoshi R."/>
            <person name="Tomita M."/>
            <person name="Numata K."/>
            <person name="Arakawa K."/>
        </authorList>
    </citation>
    <scope>NUCLEOTIDE SEQUENCE [LARGE SCALE GENOMIC DNA]</scope>
</reference>
<dbReference type="EMBL" id="BGZK01001588">
    <property type="protein sequence ID" value="GBP82820.1"/>
    <property type="molecule type" value="Genomic_DNA"/>
</dbReference>